<keyword evidence="1" id="KW-0472">Membrane</keyword>
<keyword evidence="1" id="KW-0812">Transmembrane</keyword>
<dbReference type="STRING" id="35608.A0A2U1LUE1"/>
<dbReference type="Pfam" id="PF04784">
    <property type="entry name" value="DUF547"/>
    <property type="match status" value="1"/>
</dbReference>
<evidence type="ECO:0000256" key="1">
    <source>
        <dbReference type="SAM" id="Phobius"/>
    </source>
</evidence>
<evidence type="ECO:0000313" key="4">
    <source>
        <dbReference type="Proteomes" id="UP000245207"/>
    </source>
</evidence>
<sequence>MLATLMKKATINVGGQLLNAVRIEHFILRHPYRLKLSCSKSPERNETEIRVKFGLEWSEVLNHWSHLHYAVVTGLLLWYFLIFFT</sequence>
<protein>
    <recommendedName>
        <fullName evidence="2">DUF547 domain-containing protein</fullName>
    </recommendedName>
</protein>
<accession>A0A2U1LUE1</accession>
<organism evidence="3 4">
    <name type="scientific">Artemisia annua</name>
    <name type="common">Sweet wormwood</name>
    <dbReference type="NCBI Taxonomy" id="35608"/>
    <lineage>
        <taxon>Eukaryota</taxon>
        <taxon>Viridiplantae</taxon>
        <taxon>Streptophyta</taxon>
        <taxon>Embryophyta</taxon>
        <taxon>Tracheophyta</taxon>
        <taxon>Spermatophyta</taxon>
        <taxon>Magnoliopsida</taxon>
        <taxon>eudicotyledons</taxon>
        <taxon>Gunneridae</taxon>
        <taxon>Pentapetalae</taxon>
        <taxon>asterids</taxon>
        <taxon>campanulids</taxon>
        <taxon>Asterales</taxon>
        <taxon>Asteraceae</taxon>
        <taxon>Asteroideae</taxon>
        <taxon>Anthemideae</taxon>
        <taxon>Artemisiinae</taxon>
        <taxon>Artemisia</taxon>
    </lineage>
</organism>
<dbReference type="Proteomes" id="UP000245207">
    <property type="component" value="Unassembled WGS sequence"/>
</dbReference>
<gene>
    <name evidence="3" type="ORF">CTI12_AA453310</name>
</gene>
<dbReference type="PANTHER" id="PTHR46248">
    <property type="entry name" value="EXPRESSED PROTEIN"/>
    <property type="match status" value="1"/>
</dbReference>
<evidence type="ECO:0000313" key="3">
    <source>
        <dbReference type="EMBL" id="PWA52622.1"/>
    </source>
</evidence>
<reference evidence="3 4" key="1">
    <citation type="journal article" date="2018" name="Mol. Plant">
        <title>The genome of Artemisia annua provides insight into the evolution of Asteraceae family and artemisinin biosynthesis.</title>
        <authorList>
            <person name="Shen Q."/>
            <person name="Zhang L."/>
            <person name="Liao Z."/>
            <person name="Wang S."/>
            <person name="Yan T."/>
            <person name="Shi P."/>
            <person name="Liu M."/>
            <person name="Fu X."/>
            <person name="Pan Q."/>
            <person name="Wang Y."/>
            <person name="Lv Z."/>
            <person name="Lu X."/>
            <person name="Zhang F."/>
            <person name="Jiang W."/>
            <person name="Ma Y."/>
            <person name="Chen M."/>
            <person name="Hao X."/>
            <person name="Li L."/>
            <person name="Tang Y."/>
            <person name="Lv G."/>
            <person name="Zhou Y."/>
            <person name="Sun X."/>
            <person name="Brodelius P.E."/>
            <person name="Rose J.K.C."/>
            <person name="Tang K."/>
        </authorList>
    </citation>
    <scope>NUCLEOTIDE SEQUENCE [LARGE SCALE GENOMIC DNA]</scope>
    <source>
        <strain evidence="4">cv. Huhao1</strain>
        <tissue evidence="3">Leaf</tissue>
    </source>
</reference>
<name>A0A2U1LUE1_ARTAN</name>
<evidence type="ECO:0000259" key="2">
    <source>
        <dbReference type="Pfam" id="PF04784"/>
    </source>
</evidence>
<dbReference type="InterPro" id="IPR006869">
    <property type="entry name" value="DUF547"/>
</dbReference>
<feature type="transmembrane region" description="Helical" evidence="1">
    <location>
        <begin position="66"/>
        <end position="84"/>
    </location>
</feature>
<keyword evidence="1" id="KW-1133">Transmembrane helix</keyword>
<dbReference type="PANTHER" id="PTHR46248:SF12">
    <property type="entry name" value="TERNARY COMPLEX FACTOR MIP1 LEUCINE-ZIPPER PROTEIN"/>
    <property type="match status" value="1"/>
</dbReference>
<proteinExistence type="predicted"/>
<dbReference type="EMBL" id="PKPP01007717">
    <property type="protein sequence ID" value="PWA52622.1"/>
    <property type="molecule type" value="Genomic_DNA"/>
</dbReference>
<comment type="caution">
    <text evidence="3">The sequence shown here is derived from an EMBL/GenBank/DDBJ whole genome shotgun (WGS) entry which is preliminary data.</text>
</comment>
<keyword evidence="4" id="KW-1185">Reference proteome</keyword>
<dbReference type="OrthoDB" id="418495at2759"/>
<dbReference type="AlphaFoldDB" id="A0A2U1LUE1"/>
<feature type="domain" description="DUF547" evidence="2">
    <location>
        <begin position="3"/>
        <end position="63"/>
    </location>
</feature>